<gene>
    <name evidence="1" type="ORF">LSH36_259g04062</name>
</gene>
<feature type="non-terminal residue" evidence="1">
    <location>
        <position position="1"/>
    </location>
</feature>
<evidence type="ECO:0000313" key="2">
    <source>
        <dbReference type="Proteomes" id="UP001208570"/>
    </source>
</evidence>
<name>A0AAD9JLL4_9ANNE</name>
<proteinExistence type="predicted"/>
<evidence type="ECO:0000313" key="1">
    <source>
        <dbReference type="EMBL" id="KAK2154730.1"/>
    </source>
</evidence>
<sequence length="73" mass="8407">DTFTCERVSACVPACLIIFLCVICCKNVRSFPTSGLLEPSKIARSRFPVNRWGVNFTRHLDQYHVQYEVKDKV</sequence>
<dbReference type="Proteomes" id="UP001208570">
    <property type="component" value="Unassembled WGS sequence"/>
</dbReference>
<dbReference type="EMBL" id="JAODUP010000259">
    <property type="protein sequence ID" value="KAK2154730.1"/>
    <property type="molecule type" value="Genomic_DNA"/>
</dbReference>
<protein>
    <submittedName>
        <fullName evidence="1">Uncharacterized protein</fullName>
    </submittedName>
</protein>
<keyword evidence="2" id="KW-1185">Reference proteome</keyword>
<comment type="caution">
    <text evidence="1">The sequence shown here is derived from an EMBL/GenBank/DDBJ whole genome shotgun (WGS) entry which is preliminary data.</text>
</comment>
<reference evidence="1" key="1">
    <citation type="journal article" date="2023" name="Mol. Biol. Evol.">
        <title>Third-Generation Sequencing Reveals the Adaptive Role of the Epigenome in Three Deep-Sea Polychaetes.</title>
        <authorList>
            <person name="Perez M."/>
            <person name="Aroh O."/>
            <person name="Sun Y."/>
            <person name="Lan Y."/>
            <person name="Juniper S.K."/>
            <person name="Young C.R."/>
            <person name="Angers B."/>
            <person name="Qian P.Y."/>
        </authorList>
    </citation>
    <scope>NUCLEOTIDE SEQUENCE</scope>
    <source>
        <strain evidence="1">P08H-3</strain>
    </source>
</reference>
<organism evidence="1 2">
    <name type="scientific">Paralvinella palmiformis</name>
    <dbReference type="NCBI Taxonomy" id="53620"/>
    <lineage>
        <taxon>Eukaryota</taxon>
        <taxon>Metazoa</taxon>
        <taxon>Spiralia</taxon>
        <taxon>Lophotrochozoa</taxon>
        <taxon>Annelida</taxon>
        <taxon>Polychaeta</taxon>
        <taxon>Sedentaria</taxon>
        <taxon>Canalipalpata</taxon>
        <taxon>Terebellida</taxon>
        <taxon>Terebelliformia</taxon>
        <taxon>Alvinellidae</taxon>
        <taxon>Paralvinella</taxon>
    </lineage>
</organism>
<dbReference type="AlphaFoldDB" id="A0AAD9JLL4"/>
<accession>A0AAD9JLL4</accession>